<gene>
    <name evidence="8" type="ORF">BASA50_009606</name>
</gene>
<dbReference type="Pfam" id="PF18051">
    <property type="entry name" value="RPN1_C"/>
    <property type="match status" value="1"/>
</dbReference>
<evidence type="ECO:0000256" key="1">
    <source>
        <dbReference type="ARBA" id="ARBA00005460"/>
    </source>
</evidence>
<dbReference type="InterPro" id="IPR040892">
    <property type="entry name" value="RPN1_N"/>
</dbReference>
<feature type="domain" description="26S proteasome non-ATPase regulatory subunit RPN1 C-terminal" evidence="7">
    <location>
        <begin position="827"/>
        <end position="880"/>
    </location>
</feature>
<dbReference type="InterPro" id="IPR002015">
    <property type="entry name" value="Proteasome/cyclosome_rpt"/>
</dbReference>
<comment type="caution">
    <text evidence="8">The sequence shown here is derived from an EMBL/GenBank/DDBJ whole genome shotgun (WGS) entry which is preliminary data.</text>
</comment>
<dbReference type="Proteomes" id="UP001648503">
    <property type="component" value="Unassembled WGS sequence"/>
</dbReference>
<evidence type="ECO:0000256" key="2">
    <source>
        <dbReference type="ARBA" id="ARBA00022737"/>
    </source>
</evidence>
<dbReference type="SUPFAM" id="SSF48371">
    <property type="entry name" value="ARM repeat"/>
    <property type="match status" value="1"/>
</dbReference>
<proteinExistence type="inferred from homology"/>
<evidence type="ECO:0000313" key="8">
    <source>
        <dbReference type="EMBL" id="KAH6590120.1"/>
    </source>
</evidence>
<keyword evidence="3 4" id="KW-0647">Proteasome</keyword>
<evidence type="ECO:0000256" key="5">
    <source>
        <dbReference type="SAM" id="MobiDB-lite"/>
    </source>
</evidence>
<organism evidence="8 9">
    <name type="scientific">Batrachochytrium salamandrivorans</name>
    <dbReference type="NCBI Taxonomy" id="1357716"/>
    <lineage>
        <taxon>Eukaryota</taxon>
        <taxon>Fungi</taxon>
        <taxon>Fungi incertae sedis</taxon>
        <taxon>Chytridiomycota</taxon>
        <taxon>Chytridiomycota incertae sedis</taxon>
        <taxon>Chytridiomycetes</taxon>
        <taxon>Rhizophydiales</taxon>
        <taxon>Rhizophydiales incertae sedis</taxon>
        <taxon>Batrachochytrium</taxon>
    </lineage>
</organism>
<feature type="region of interest" description="Disordered" evidence="5">
    <location>
        <begin position="1"/>
        <end position="48"/>
    </location>
</feature>
<dbReference type="InterPro" id="IPR011989">
    <property type="entry name" value="ARM-like"/>
</dbReference>
<dbReference type="InterPro" id="IPR016643">
    <property type="entry name" value="26S_Psome_Rpn1"/>
</dbReference>
<evidence type="ECO:0000256" key="4">
    <source>
        <dbReference type="PIRNR" id="PIRNR015965"/>
    </source>
</evidence>
<dbReference type="Gene3D" id="1.25.10.10">
    <property type="entry name" value="Leucine-rich Repeat Variant"/>
    <property type="match status" value="1"/>
</dbReference>
<comment type="similarity">
    <text evidence="1 4">Belongs to the proteasome subunit S2 family.</text>
</comment>
<dbReference type="Pfam" id="PF01851">
    <property type="entry name" value="PC_rep"/>
    <property type="match status" value="1"/>
</dbReference>
<dbReference type="PANTHER" id="PTHR10943:SF1">
    <property type="entry name" value="26S PROTEASOME NON-ATPASE REGULATORY SUBUNIT 2"/>
    <property type="match status" value="1"/>
</dbReference>
<dbReference type="InterPro" id="IPR041433">
    <property type="entry name" value="RPN1_C"/>
</dbReference>
<keyword evidence="9" id="KW-1185">Reference proteome</keyword>
<sequence length="888" mass="97787">MTTGDTATKEPVKDTSAKDTPAKDTPAKDTPAKGKPADEDELSEEDQQLKSELEMLVERLNESNTELYKPALETLRTLIRTSTSSMTSVPKPLKFLRPHYAALCELFEKWSASEVKPFLADILSVMAMSYAEEGKRDSLRFRMAGSSEPAGSWGHEYVRHLASELIGEYAFLSETDKSTDHILKQALEIVPFFLKHNAEGDACDLLIDIEALDELAQYVDKDTYARVCLYISSCAPYVSPPDDIVILKTAHAIYRKFDQFPSAIQISMKLNDSAMIKDDFESCTDFTCQKQLAFLLARQQFHLEVDNEDINDILNNTRLSEQFITLARDLDVLEPKTPEDIYKSHLENVRSGALTSNVDSAKQNLASTFVNALVNAGFGTDKLMMGTEEGSWIYKNKDHGMLSATASLGAILLWDVEVGLTHIDKYLYSQDDNIKAGALLAIGLITSGIRNESDPALALLSEQINASSAIIRATSIVGLGIAYARGAREEVLELLLPLVSDTSLSMELASLAALSLGLVFVGTCNGEITSTILQTMMEREETHLKDPYAKLMGAGLALLFLGKQDAADAPIETLKAIEGGITKQVEVMVEICAYAGTGNVLKIQKMLHHCNDHLDPEKEDPSFQAFAVLGIALIAMGEEIGFEMAMRAFNHLMHYGELVIRRAVPLALGLLCASNPLVNLLDLLSKYSHDNDADVAQNAIFAMGLVGAGTNNARLAQMLRQLAAYYHKEPNHLFIIRIAQGLLHMGKGTLTLNPFTMNRSMFSSSAVSGLFITLVAMTDPKTFIYGKAHYFLYYLVPAIYPRFLMTLDENLKNIIVPVRVGQAVHVVGQAGRPKTITGFQTHSTPVLLGYNERAELASDEFLAHSNILEGFVILKKNPEWMDDDTTAK</sequence>
<comment type="function">
    <text evidence="4">Acts as a regulatory subunit of the 26 proteasome which is involved in the ATP-dependent degradation of ubiquitinated proteins.</text>
</comment>
<dbReference type="PANTHER" id="PTHR10943">
    <property type="entry name" value="26S PROTEASOME NON-ATPASE REGULATORY SUBUNIT"/>
    <property type="match status" value="1"/>
</dbReference>
<dbReference type="PIRSF" id="PIRSF015965">
    <property type="entry name" value="26S_Psome_Rpn1"/>
    <property type="match status" value="1"/>
</dbReference>
<evidence type="ECO:0000313" key="9">
    <source>
        <dbReference type="Proteomes" id="UP001648503"/>
    </source>
</evidence>
<reference evidence="8 9" key="1">
    <citation type="submission" date="2021-02" db="EMBL/GenBank/DDBJ databases">
        <title>Variation within the Batrachochytrium salamandrivorans European outbreak.</title>
        <authorList>
            <person name="Kelly M."/>
            <person name="Pasmans F."/>
            <person name="Shea T.P."/>
            <person name="Munoz J.F."/>
            <person name="Carranza S."/>
            <person name="Cuomo C.A."/>
            <person name="Martel A."/>
        </authorList>
    </citation>
    <scope>NUCLEOTIDE SEQUENCE [LARGE SCALE GENOMIC DNA]</scope>
    <source>
        <strain evidence="8 9">AMFP18/2</strain>
    </source>
</reference>
<feature type="domain" description="RPN1 N-terminal" evidence="6">
    <location>
        <begin position="53"/>
        <end position="347"/>
    </location>
</feature>
<dbReference type="Pfam" id="PF17781">
    <property type="entry name" value="RPN1_RPN2_N"/>
    <property type="match status" value="1"/>
</dbReference>
<feature type="compositionally biased region" description="Basic and acidic residues" evidence="5">
    <location>
        <begin position="7"/>
        <end position="37"/>
    </location>
</feature>
<name>A0ABQ8F198_9FUNG</name>
<keyword evidence="2" id="KW-0677">Repeat</keyword>
<evidence type="ECO:0000256" key="3">
    <source>
        <dbReference type="ARBA" id="ARBA00022942"/>
    </source>
</evidence>
<evidence type="ECO:0000259" key="7">
    <source>
        <dbReference type="Pfam" id="PF18051"/>
    </source>
</evidence>
<accession>A0ABQ8F198</accession>
<dbReference type="EMBL" id="JAFCIX010000437">
    <property type="protein sequence ID" value="KAH6590120.1"/>
    <property type="molecule type" value="Genomic_DNA"/>
</dbReference>
<evidence type="ECO:0000259" key="6">
    <source>
        <dbReference type="Pfam" id="PF17781"/>
    </source>
</evidence>
<dbReference type="InterPro" id="IPR016024">
    <property type="entry name" value="ARM-type_fold"/>
</dbReference>
<protein>
    <recommendedName>
        <fullName evidence="4">26S proteasome regulatory subunit RPN1</fullName>
    </recommendedName>
</protein>